<dbReference type="AlphaFoldDB" id="L9ZB50"/>
<proteinExistence type="predicted"/>
<organism evidence="2 3">
    <name type="scientific">Natrinema altunense (strain JCM 12890 / CGMCC 1.3731 / AJ2)</name>
    <dbReference type="NCBI Taxonomy" id="1227494"/>
    <lineage>
        <taxon>Archaea</taxon>
        <taxon>Methanobacteriati</taxon>
        <taxon>Methanobacteriota</taxon>
        <taxon>Stenosarchaea group</taxon>
        <taxon>Halobacteria</taxon>
        <taxon>Halobacteriales</taxon>
        <taxon>Natrialbaceae</taxon>
        <taxon>Natrinema</taxon>
    </lineage>
</organism>
<dbReference type="EMBL" id="AOIK01000043">
    <property type="protein sequence ID" value="ELY83609.1"/>
    <property type="molecule type" value="Genomic_DNA"/>
</dbReference>
<protein>
    <recommendedName>
        <fullName evidence="1">DUF6908 domain-containing protein</fullName>
    </recommendedName>
</protein>
<dbReference type="RefSeq" id="WP_007110753.1">
    <property type="nucleotide sequence ID" value="NZ_AOIK01000043.1"/>
</dbReference>
<dbReference type="Pfam" id="PF21849">
    <property type="entry name" value="DUF6908"/>
    <property type="match status" value="1"/>
</dbReference>
<comment type="caution">
    <text evidence="2">The sequence shown here is derived from an EMBL/GenBank/DDBJ whole genome shotgun (WGS) entry which is preliminary data.</text>
</comment>
<evidence type="ECO:0000259" key="1">
    <source>
        <dbReference type="Pfam" id="PF21849"/>
    </source>
</evidence>
<dbReference type="InterPro" id="IPR054203">
    <property type="entry name" value="DUF6908"/>
</dbReference>
<dbReference type="Proteomes" id="UP000011511">
    <property type="component" value="Unassembled WGS sequence"/>
</dbReference>
<gene>
    <name evidence="2" type="ORF">C485_17692</name>
</gene>
<evidence type="ECO:0000313" key="2">
    <source>
        <dbReference type="EMBL" id="ELY83609.1"/>
    </source>
</evidence>
<sequence length="122" mass="14013">MKAVKEILAAEGTSVEDMDLNESYSYDGGDIYNDLTIEKVYEDVLSVEQHYTKRMERYSDPEVRFDISDPEDWTPIEYSQAHPPVRTRDEDGLDLDGFLRTWNKNLKQQFPAEEVAGGDSGE</sequence>
<keyword evidence="3" id="KW-1185">Reference proteome</keyword>
<reference evidence="2 3" key="1">
    <citation type="journal article" date="2014" name="PLoS Genet.">
        <title>Phylogenetically driven sequencing of extremely halophilic archaea reveals strategies for static and dynamic osmo-response.</title>
        <authorList>
            <person name="Becker E.A."/>
            <person name="Seitzer P.M."/>
            <person name="Tritt A."/>
            <person name="Larsen D."/>
            <person name="Krusor M."/>
            <person name="Yao A.I."/>
            <person name="Wu D."/>
            <person name="Madern D."/>
            <person name="Eisen J.A."/>
            <person name="Darling A.E."/>
            <person name="Facciotti M.T."/>
        </authorList>
    </citation>
    <scope>NUCLEOTIDE SEQUENCE [LARGE SCALE GENOMIC DNA]</scope>
    <source>
        <strain evidence="2 3">JCM 12890</strain>
    </source>
</reference>
<accession>L9ZB50</accession>
<feature type="domain" description="DUF6908" evidence="1">
    <location>
        <begin position="31"/>
        <end position="109"/>
    </location>
</feature>
<evidence type="ECO:0000313" key="3">
    <source>
        <dbReference type="Proteomes" id="UP000011511"/>
    </source>
</evidence>
<name>L9ZB50_NATA2</name>